<accession>A0A4P9C6Y9</accession>
<dbReference type="KEGG" id="emt:CPZ25_008030"/>
<keyword evidence="2" id="KW-1185">Reference proteome</keyword>
<proteinExistence type="predicted"/>
<dbReference type="RefSeq" id="WP_096920411.1">
    <property type="nucleotide sequence ID" value="NZ_CABJDW020000003.1"/>
</dbReference>
<evidence type="ECO:0000313" key="1">
    <source>
        <dbReference type="EMBL" id="QCT71278.1"/>
    </source>
</evidence>
<reference evidence="1 2" key="1">
    <citation type="submission" date="2018-05" db="EMBL/GenBank/DDBJ databases">
        <title>Genome comparison of Eubacterium sp.</title>
        <authorList>
            <person name="Feng Y."/>
            <person name="Sanchez-Andrea I."/>
            <person name="Stams A.J.M."/>
            <person name="De Vos W.M."/>
        </authorList>
    </citation>
    <scope>NUCLEOTIDE SEQUENCE [LARGE SCALE GENOMIC DNA]</scope>
    <source>
        <strain evidence="1 2">YI</strain>
    </source>
</reference>
<protein>
    <submittedName>
        <fullName evidence="1">Uncharacterized protein</fullName>
    </submittedName>
</protein>
<dbReference type="EMBL" id="CP029487">
    <property type="protein sequence ID" value="QCT71278.1"/>
    <property type="molecule type" value="Genomic_DNA"/>
</dbReference>
<gene>
    <name evidence="1" type="ORF">CPZ25_008030</name>
</gene>
<evidence type="ECO:0000313" key="2">
    <source>
        <dbReference type="Proteomes" id="UP000218387"/>
    </source>
</evidence>
<name>A0A4P9C6Y9_EUBML</name>
<dbReference type="AlphaFoldDB" id="A0A4P9C6Y9"/>
<dbReference type="Proteomes" id="UP000218387">
    <property type="component" value="Chromosome"/>
</dbReference>
<sequence length="141" mass="16414">MIHDVPGLDTCFCYRVHVFPGGRDQLRAMIVGGRSLAWHMEDLARQLGIEPEDAFLDRMRHSRKMTVWRRHFPSDHDPMRLEVMEFLDVGGMCDLLQYARDSGQLTPEEAKDWHFFLDGFMIMQLRKGDVCGIANLLFDTK</sequence>
<organism evidence="1 2">
    <name type="scientific">Eubacterium maltosivorans</name>
    <dbReference type="NCBI Taxonomy" id="2041044"/>
    <lineage>
        <taxon>Bacteria</taxon>
        <taxon>Bacillati</taxon>
        <taxon>Bacillota</taxon>
        <taxon>Clostridia</taxon>
        <taxon>Eubacteriales</taxon>
        <taxon>Eubacteriaceae</taxon>
        <taxon>Eubacterium</taxon>
    </lineage>
</organism>